<name>A0AAD3CMV2_9STRA</name>
<evidence type="ECO:0000313" key="1">
    <source>
        <dbReference type="EMBL" id="GFH48897.1"/>
    </source>
</evidence>
<organism evidence="1 2">
    <name type="scientific">Chaetoceros tenuissimus</name>
    <dbReference type="NCBI Taxonomy" id="426638"/>
    <lineage>
        <taxon>Eukaryota</taxon>
        <taxon>Sar</taxon>
        <taxon>Stramenopiles</taxon>
        <taxon>Ochrophyta</taxon>
        <taxon>Bacillariophyta</taxon>
        <taxon>Coscinodiscophyceae</taxon>
        <taxon>Chaetocerotophycidae</taxon>
        <taxon>Chaetocerotales</taxon>
        <taxon>Chaetocerotaceae</taxon>
        <taxon>Chaetoceros</taxon>
    </lineage>
</organism>
<accession>A0AAD3CMV2</accession>
<dbReference type="AlphaFoldDB" id="A0AAD3CMV2"/>
<gene>
    <name evidence="1" type="ORF">CTEN210_05373</name>
</gene>
<protein>
    <submittedName>
        <fullName evidence="1">Uncharacterized protein</fullName>
    </submittedName>
</protein>
<evidence type="ECO:0000313" key="2">
    <source>
        <dbReference type="Proteomes" id="UP001054902"/>
    </source>
</evidence>
<keyword evidence="2" id="KW-1185">Reference proteome</keyword>
<dbReference type="Proteomes" id="UP001054902">
    <property type="component" value="Unassembled WGS sequence"/>
</dbReference>
<reference evidence="1 2" key="1">
    <citation type="journal article" date="2021" name="Sci. Rep.">
        <title>The genome of the diatom Chaetoceros tenuissimus carries an ancient integrated fragment of an extant virus.</title>
        <authorList>
            <person name="Hongo Y."/>
            <person name="Kimura K."/>
            <person name="Takaki Y."/>
            <person name="Yoshida Y."/>
            <person name="Baba S."/>
            <person name="Kobayashi G."/>
            <person name="Nagasaki K."/>
            <person name="Hano T."/>
            <person name="Tomaru Y."/>
        </authorList>
    </citation>
    <scope>NUCLEOTIDE SEQUENCE [LARGE SCALE GENOMIC DNA]</scope>
    <source>
        <strain evidence="1 2">NIES-3715</strain>
    </source>
</reference>
<proteinExistence type="predicted"/>
<dbReference type="EMBL" id="BLLK01000029">
    <property type="protein sequence ID" value="GFH48897.1"/>
    <property type="molecule type" value="Genomic_DNA"/>
</dbReference>
<sequence>MSDNTYFRTGGFYSNGMINSTDGSQWIAGGGRISGAAEIQSAYRSELGGNTAAIDFLSHISLPHQQAQTPNGKGALNMCGKEKEWVRLGSDHFDLIGINSSLWNSTPFQIQKQHVLGHQDVLGRPLTLLEILNCACDVKAKQIARSAISRNARPIFHEDREHLGTIRYQDKYITANLQSTLYTSITHSNCTTYLTEKIFEVPTLPFRKSIHWAIFSRARKTSTYAVRKFVTKWICGSMATGRVMFERQIRSHSRCPHCQEEDEHLIHIITCQNATVTALKSASLSKLSTFLSGSNTDPSFQEFLCNGLQSFLEDPYGLEPTFDSPTMYHTVAFQSVQRFGWFSLLCGFVPKDILFVQKMHFRRQHSRRSEMAWGTKLISHLWTILYELLDSPK</sequence>
<comment type="caution">
    <text evidence="1">The sequence shown here is derived from an EMBL/GenBank/DDBJ whole genome shotgun (WGS) entry which is preliminary data.</text>
</comment>